<name>A0A7C8Z8G3_OPUST</name>
<reference evidence="1" key="1">
    <citation type="journal article" date="2013" name="J. Plant Res.">
        <title>Effect of fungi and light on seed germination of three Opuntia species from semiarid lands of central Mexico.</title>
        <authorList>
            <person name="Delgado-Sanchez P."/>
            <person name="Jimenez-Bremont J.F."/>
            <person name="Guerrero-Gonzalez Mde L."/>
            <person name="Flores J."/>
        </authorList>
    </citation>
    <scope>NUCLEOTIDE SEQUENCE</scope>
    <source>
        <tissue evidence="1">Cladode</tissue>
    </source>
</reference>
<proteinExistence type="predicted"/>
<sequence length="112" mass="11994">MRPLPRTSLTCGFPPSFFVSNSLKYSPLFDTLAKKSGFEILSRTAIAALHTRGPPAKVLPWSPGFMAAETLSVTRTAPIGMPPARGFASVIISGYTPNASCAQRLPVLPRPH</sequence>
<accession>A0A7C8Z8G3</accession>
<protein>
    <submittedName>
        <fullName evidence="1">Uncharacterized protein</fullName>
    </submittedName>
</protein>
<evidence type="ECO:0000313" key="1">
    <source>
        <dbReference type="EMBL" id="MBA4636537.1"/>
    </source>
</evidence>
<organism evidence="1">
    <name type="scientific">Opuntia streptacantha</name>
    <name type="common">Prickly pear cactus</name>
    <name type="synonym">Opuntia cardona</name>
    <dbReference type="NCBI Taxonomy" id="393608"/>
    <lineage>
        <taxon>Eukaryota</taxon>
        <taxon>Viridiplantae</taxon>
        <taxon>Streptophyta</taxon>
        <taxon>Embryophyta</taxon>
        <taxon>Tracheophyta</taxon>
        <taxon>Spermatophyta</taxon>
        <taxon>Magnoliopsida</taxon>
        <taxon>eudicotyledons</taxon>
        <taxon>Gunneridae</taxon>
        <taxon>Pentapetalae</taxon>
        <taxon>Caryophyllales</taxon>
        <taxon>Cactineae</taxon>
        <taxon>Cactaceae</taxon>
        <taxon>Opuntioideae</taxon>
        <taxon>Opuntia</taxon>
    </lineage>
</organism>
<reference evidence="1" key="2">
    <citation type="submission" date="2020-07" db="EMBL/GenBank/DDBJ databases">
        <authorList>
            <person name="Vera ALvarez R."/>
            <person name="Arias-Moreno D.M."/>
            <person name="Jimenez-Jacinto V."/>
            <person name="Jimenez-Bremont J.F."/>
            <person name="Swaminathan K."/>
            <person name="Moose S.P."/>
            <person name="Guerrero-Gonzalez M.L."/>
            <person name="Marino-Ramirez L."/>
            <person name="Landsman D."/>
            <person name="Rodriguez-Kessler M."/>
            <person name="Delgado-Sanchez P."/>
        </authorList>
    </citation>
    <scope>NUCLEOTIDE SEQUENCE</scope>
    <source>
        <tissue evidence="1">Cladode</tissue>
    </source>
</reference>
<dbReference type="AlphaFoldDB" id="A0A7C8Z8G3"/>
<dbReference type="EMBL" id="GISG01100780">
    <property type="protein sequence ID" value="MBA4636537.1"/>
    <property type="molecule type" value="Transcribed_RNA"/>
</dbReference>